<keyword evidence="3" id="KW-1185">Reference proteome</keyword>
<protein>
    <submittedName>
        <fullName evidence="2">Uncharacterized protein</fullName>
    </submittedName>
</protein>
<name>A0AAW0UHN4_SCYPA</name>
<reference evidence="2 3" key="1">
    <citation type="submission" date="2023-03" db="EMBL/GenBank/DDBJ databases">
        <title>High-quality genome of Scylla paramamosain provides insights in environmental adaptation.</title>
        <authorList>
            <person name="Zhang L."/>
        </authorList>
    </citation>
    <scope>NUCLEOTIDE SEQUENCE [LARGE SCALE GENOMIC DNA]</scope>
    <source>
        <strain evidence="2">LZ_2023a</strain>
        <tissue evidence="2">Muscle</tissue>
    </source>
</reference>
<dbReference type="EMBL" id="JARAKH010000012">
    <property type="protein sequence ID" value="KAK8398340.1"/>
    <property type="molecule type" value="Genomic_DNA"/>
</dbReference>
<organism evidence="2 3">
    <name type="scientific">Scylla paramamosain</name>
    <name type="common">Mud crab</name>
    <dbReference type="NCBI Taxonomy" id="85552"/>
    <lineage>
        <taxon>Eukaryota</taxon>
        <taxon>Metazoa</taxon>
        <taxon>Ecdysozoa</taxon>
        <taxon>Arthropoda</taxon>
        <taxon>Crustacea</taxon>
        <taxon>Multicrustacea</taxon>
        <taxon>Malacostraca</taxon>
        <taxon>Eumalacostraca</taxon>
        <taxon>Eucarida</taxon>
        <taxon>Decapoda</taxon>
        <taxon>Pleocyemata</taxon>
        <taxon>Brachyura</taxon>
        <taxon>Eubrachyura</taxon>
        <taxon>Portunoidea</taxon>
        <taxon>Portunidae</taxon>
        <taxon>Portuninae</taxon>
        <taxon>Scylla</taxon>
    </lineage>
</organism>
<accession>A0AAW0UHN4</accession>
<feature type="compositionally biased region" description="Polar residues" evidence="1">
    <location>
        <begin position="1"/>
        <end position="15"/>
    </location>
</feature>
<gene>
    <name evidence="2" type="ORF">O3P69_003905</name>
</gene>
<feature type="region of interest" description="Disordered" evidence="1">
    <location>
        <begin position="1"/>
        <end position="39"/>
    </location>
</feature>
<evidence type="ECO:0000313" key="2">
    <source>
        <dbReference type="EMBL" id="KAK8398340.1"/>
    </source>
</evidence>
<evidence type="ECO:0000256" key="1">
    <source>
        <dbReference type="SAM" id="MobiDB-lite"/>
    </source>
</evidence>
<proteinExistence type="predicted"/>
<comment type="caution">
    <text evidence="2">The sequence shown here is derived from an EMBL/GenBank/DDBJ whole genome shotgun (WGS) entry which is preliminary data.</text>
</comment>
<sequence length="295" mass="32602">MSSVLLRQRDVSGSTVGLHKGEINAGGPSHPQRASSRSVSTAFSPEGAKVIPTTSLASPRCHKRTGLWRRVTSHPAGVHRVRVNLIPLLPVLYGATHVRLMCTVALWPRAGTRLWFRWHSAPFCCGMFLAECWREGTPRRIDAICDVPVRPQWYATDRFTAGFSWVLVFGFAAGGETRDELCCAPSNPRCRVAEGGDVPVHAAGKVLPHTVMCGVVRVWNKWRVPGSVEPRFTSSSLIDFDKGSTRWRSVWSQERTRSLVVGRVLHMGAFQVLKRFHPSSSLMSVLAAARGRQAL</sequence>
<dbReference type="Proteomes" id="UP001487740">
    <property type="component" value="Unassembled WGS sequence"/>
</dbReference>
<dbReference type="AlphaFoldDB" id="A0AAW0UHN4"/>
<evidence type="ECO:0000313" key="3">
    <source>
        <dbReference type="Proteomes" id="UP001487740"/>
    </source>
</evidence>